<dbReference type="InParanoid" id="A0A2K2DA17"/>
<dbReference type="STRING" id="15368.A0A2K2DA17"/>
<proteinExistence type="predicted"/>
<reference evidence="2 3" key="1">
    <citation type="journal article" date="2010" name="Nature">
        <title>Genome sequencing and analysis of the model grass Brachypodium distachyon.</title>
        <authorList>
            <consortium name="International Brachypodium Initiative"/>
        </authorList>
    </citation>
    <scope>NUCLEOTIDE SEQUENCE [LARGE SCALE GENOMIC DNA]</scope>
    <source>
        <strain evidence="2 3">Bd21</strain>
    </source>
</reference>
<dbReference type="EMBL" id="CM000881">
    <property type="protein sequence ID" value="PNT71107.1"/>
    <property type="molecule type" value="Genomic_DNA"/>
</dbReference>
<dbReference type="SMART" id="SM00487">
    <property type="entry name" value="DEXDc"/>
    <property type="match status" value="1"/>
</dbReference>
<name>A0A2K2DA17_BRADI</name>
<dbReference type="Proteomes" id="UP000008810">
    <property type="component" value="Chromosome 2"/>
</dbReference>
<evidence type="ECO:0000259" key="1">
    <source>
        <dbReference type="PROSITE" id="PS51192"/>
    </source>
</evidence>
<dbReference type="OrthoDB" id="6513042at2759"/>
<accession>A0A2K2DA17</accession>
<evidence type="ECO:0000313" key="4">
    <source>
        <dbReference type="Proteomes" id="UP000008810"/>
    </source>
</evidence>
<dbReference type="InterPro" id="IPR027417">
    <property type="entry name" value="P-loop_NTPase"/>
</dbReference>
<organism evidence="2">
    <name type="scientific">Brachypodium distachyon</name>
    <name type="common">Purple false brome</name>
    <name type="synonym">Trachynia distachya</name>
    <dbReference type="NCBI Taxonomy" id="15368"/>
    <lineage>
        <taxon>Eukaryota</taxon>
        <taxon>Viridiplantae</taxon>
        <taxon>Streptophyta</taxon>
        <taxon>Embryophyta</taxon>
        <taxon>Tracheophyta</taxon>
        <taxon>Spermatophyta</taxon>
        <taxon>Magnoliopsida</taxon>
        <taxon>Liliopsida</taxon>
        <taxon>Poales</taxon>
        <taxon>Poaceae</taxon>
        <taxon>BOP clade</taxon>
        <taxon>Pooideae</taxon>
        <taxon>Stipodae</taxon>
        <taxon>Brachypodieae</taxon>
        <taxon>Brachypodium</taxon>
    </lineage>
</organism>
<dbReference type="PANTHER" id="PTHR14074:SF16">
    <property type="entry name" value="ANTIVIRAL INNATE IMMUNE RESPONSE RECEPTOR RIG-I"/>
    <property type="match status" value="1"/>
</dbReference>
<dbReference type="InterPro" id="IPR011545">
    <property type="entry name" value="DEAD/DEAH_box_helicase_dom"/>
</dbReference>
<dbReference type="InterPro" id="IPR051363">
    <property type="entry name" value="RLR_Helicase"/>
</dbReference>
<dbReference type="Gene3D" id="3.40.50.300">
    <property type="entry name" value="P-loop containing nucleotide triphosphate hydrolases"/>
    <property type="match status" value="1"/>
</dbReference>
<reference evidence="3" key="3">
    <citation type="submission" date="2018-08" db="UniProtKB">
        <authorList>
            <consortium name="EnsemblPlants"/>
        </authorList>
    </citation>
    <scope>IDENTIFICATION</scope>
    <source>
        <strain evidence="3">cv. Bd21</strain>
    </source>
</reference>
<dbReference type="InterPro" id="IPR014001">
    <property type="entry name" value="Helicase_ATP-bd"/>
</dbReference>
<dbReference type="PROSITE" id="PS51192">
    <property type="entry name" value="HELICASE_ATP_BIND_1"/>
    <property type="match status" value="1"/>
</dbReference>
<dbReference type="PANTHER" id="PTHR14074">
    <property type="entry name" value="HELICASE WITH DEATH DOMAIN-RELATED"/>
    <property type="match status" value="1"/>
</dbReference>
<dbReference type="EnsemblPlants" id="PNT71107">
    <property type="protein sequence ID" value="PNT71107"/>
    <property type="gene ID" value="BRADI_2g23193v3"/>
</dbReference>
<dbReference type="Gramene" id="PNT71107">
    <property type="protein sequence ID" value="PNT71107"/>
    <property type="gene ID" value="BRADI_2g23193v3"/>
</dbReference>
<dbReference type="GO" id="GO:0005524">
    <property type="term" value="F:ATP binding"/>
    <property type="evidence" value="ECO:0007669"/>
    <property type="project" value="InterPro"/>
</dbReference>
<gene>
    <name evidence="2" type="ORF">BRADI_2g23193v3</name>
</gene>
<dbReference type="AlphaFoldDB" id="A0A2K2DA17"/>
<protein>
    <recommendedName>
        <fullName evidence="1">Helicase ATP-binding domain-containing protein</fullName>
    </recommendedName>
</protein>
<evidence type="ECO:0000313" key="3">
    <source>
        <dbReference type="EnsemblPlants" id="PNT71107"/>
    </source>
</evidence>
<feature type="domain" description="Helicase ATP-binding" evidence="1">
    <location>
        <begin position="39"/>
        <end position="224"/>
    </location>
</feature>
<dbReference type="CDD" id="cd18034">
    <property type="entry name" value="DEXHc_dicer"/>
    <property type="match status" value="1"/>
</dbReference>
<dbReference type="GO" id="GO:0003676">
    <property type="term" value="F:nucleic acid binding"/>
    <property type="evidence" value="ECO:0007669"/>
    <property type="project" value="InterPro"/>
</dbReference>
<evidence type="ECO:0000313" key="2">
    <source>
        <dbReference type="EMBL" id="PNT71107.1"/>
    </source>
</evidence>
<reference evidence="2" key="2">
    <citation type="submission" date="2017-06" db="EMBL/GenBank/DDBJ databases">
        <title>WGS assembly of Brachypodium distachyon.</title>
        <authorList>
            <consortium name="The International Brachypodium Initiative"/>
            <person name="Lucas S."/>
            <person name="Harmon-Smith M."/>
            <person name="Lail K."/>
            <person name="Tice H."/>
            <person name="Grimwood J."/>
            <person name="Bruce D."/>
            <person name="Barry K."/>
            <person name="Shu S."/>
            <person name="Lindquist E."/>
            <person name="Wang M."/>
            <person name="Pitluck S."/>
            <person name="Vogel J.P."/>
            <person name="Garvin D.F."/>
            <person name="Mockler T.C."/>
            <person name="Schmutz J."/>
            <person name="Rokhsar D."/>
            <person name="Bevan M.W."/>
        </authorList>
    </citation>
    <scope>NUCLEOTIDE SEQUENCE</scope>
    <source>
        <strain evidence="2">Bd21</strain>
    </source>
</reference>
<keyword evidence="4" id="KW-1185">Reference proteome</keyword>
<dbReference type="Pfam" id="PF00270">
    <property type="entry name" value="DEAD"/>
    <property type="match status" value="1"/>
</dbReference>
<dbReference type="SUPFAM" id="SSF52540">
    <property type="entry name" value="P-loop containing nucleoside triphosphate hydrolases"/>
    <property type="match status" value="1"/>
</dbReference>
<sequence>MNALKRPPESFAEEDEARRQKRQKIECQGFTSRRYQLDVYEVAKERNTIVMLDTGAGKTMIAVMLIKEFGGKIDRAINDPKIIIFLATTVQLVTQQFEAIKTHTDFEVELCYGAKGVDPWTASAWQEKVSKYQVMVMTPEVFLQALRSALLILDKVSLMIFDECHHATGNHPYTSNYEGVVKHRLIMEFYHNSEHKLKVFGMTASPVIRKGEQLMNLLRTRHAF</sequence>